<accession>A0A6J5M3V7</accession>
<dbReference type="EMBL" id="LR796380">
    <property type="protein sequence ID" value="CAB4140871.1"/>
    <property type="molecule type" value="Genomic_DNA"/>
</dbReference>
<organism evidence="1">
    <name type="scientific">uncultured Caudovirales phage</name>
    <dbReference type="NCBI Taxonomy" id="2100421"/>
    <lineage>
        <taxon>Viruses</taxon>
        <taxon>Duplodnaviria</taxon>
        <taxon>Heunggongvirae</taxon>
        <taxon>Uroviricota</taxon>
        <taxon>Caudoviricetes</taxon>
        <taxon>Peduoviridae</taxon>
        <taxon>Maltschvirus</taxon>
        <taxon>Maltschvirus maltsch</taxon>
    </lineage>
</organism>
<sequence>MKRYLLFAGPHYYPAGGVDDLIGDFDTMVHVVKEMRDIRADWWNVLDTQTGQTYNNYHAPKDLLAWAKRIDNKEE</sequence>
<gene>
    <name evidence="1" type="ORF">UFOVP395_206</name>
</gene>
<proteinExistence type="predicted"/>
<reference evidence="1" key="1">
    <citation type="submission" date="2020-04" db="EMBL/GenBank/DDBJ databases">
        <authorList>
            <person name="Chiriac C."/>
            <person name="Salcher M."/>
            <person name="Ghai R."/>
            <person name="Kavagutti S V."/>
        </authorList>
    </citation>
    <scope>NUCLEOTIDE SEQUENCE</scope>
</reference>
<protein>
    <submittedName>
        <fullName evidence="1">Uncharacterized protein</fullName>
    </submittedName>
</protein>
<name>A0A6J5M3V7_9CAUD</name>
<evidence type="ECO:0000313" key="1">
    <source>
        <dbReference type="EMBL" id="CAB4140871.1"/>
    </source>
</evidence>